<dbReference type="Gene3D" id="2.130.10.10">
    <property type="entry name" value="YVTN repeat-like/Quinoprotein amine dehydrogenase"/>
    <property type="match status" value="1"/>
</dbReference>
<dbReference type="InterPro" id="IPR019775">
    <property type="entry name" value="WD40_repeat_CS"/>
</dbReference>
<dbReference type="Pfam" id="PF00400">
    <property type="entry name" value="WD40"/>
    <property type="match status" value="1"/>
</dbReference>
<keyword evidence="10" id="KW-1185">Reference proteome</keyword>
<comment type="subcellular location">
    <subcellularLocation>
        <location evidence="1">Nucleus</location>
        <location evidence="1">Nucleolus</location>
    </subcellularLocation>
</comment>
<evidence type="ECO:0000256" key="2">
    <source>
        <dbReference type="ARBA" id="ARBA00022552"/>
    </source>
</evidence>
<feature type="region of interest" description="Disordered" evidence="7">
    <location>
        <begin position="55"/>
        <end position="82"/>
    </location>
</feature>
<dbReference type="InterPro" id="IPR001680">
    <property type="entry name" value="WD40_rpt"/>
</dbReference>
<keyword evidence="3 6" id="KW-0853">WD repeat</keyword>
<dbReference type="SUPFAM" id="SSF50978">
    <property type="entry name" value="WD40 repeat-like"/>
    <property type="match status" value="1"/>
</dbReference>
<accession>A0ABD6EGJ9</accession>
<name>A0ABD6EGJ9_9BILA</name>
<evidence type="ECO:0000256" key="4">
    <source>
        <dbReference type="ARBA" id="ARBA00022737"/>
    </source>
</evidence>
<organism evidence="9 10">
    <name type="scientific">Gnathostoma spinigerum</name>
    <dbReference type="NCBI Taxonomy" id="75299"/>
    <lineage>
        <taxon>Eukaryota</taxon>
        <taxon>Metazoa</taxon>
        <taxon>Ecdysozoa</taxon>
        <taxon>Nematoda</taxon>
        <taxon>Chromadorea</taxon>
        <taxon>Rhabditida</taxon>
        <taxon>Spirurina</taxon>
        <taxon>Gnathostomatomorpha</taxon>
        <taxon>Gnathostomatoidea</taxon>
        <taxon>Gnathostomatidae</taxon>
        <taxon>Gnathostoma</taxon>
    </lineage>
</organism>
<evidence type="ECO:0000256" key="6">
    <source>
        <dbReference type="PROSITE-ProRule" id="PRU00221"/>
    </source>
</evidence>
<dbReference type="InterPro" id="IPR015943">
    <property type="entry name" value="WD40/YVTN_repeat-like_dom_sf"/>
</dbReference>
<reference evidence="9 10" key="1">
    <citation type="submission" date="2024-08" db="EMBL/GenBank/DDBJ databases">
        <title>Gnathostoma spinigerum genome.</title>
        <authorList>
            <person name="Gonzalez-Bertolin B."/>
            <person name="Monzon S."/>
            <person name="Zaballos A."/>
            <person name="Jimenez P."/>
            <person name="Dekumyoy P."/>
            <person name="Varona S."/>
            <person name="Cuesta I."/>
            <person name="Sumanam S."/>
            <person name="Adisakwattana P."/>
            <person name="Gasser R.B."/>
            <person name="Hernandez-Gonzalez A."/>
            <person name="Young N.D."/>
            <person name="Perteguer M.J."/>
        </authorList>
    </citation>
    <scope>NUCLEOTIDE SEQUENCE [LARGE SCALE GENOMIC DNA]</scope>
    <source>
        <strain evidence="9">AL3</strain>
        <tissue evidence="9">Liver</tissue>
    </source>
</reference>
<dbReference type="Proteomes" id="UP001608902">
    <property type="component" value="Unassembled WGS sequence"/>
</dbReference>
<evidence type="ECO:0000313" key="10">
    <source>
        <dbReference type="Proteomes" id="UP001608902"/>
    </source>
</evidence>
<dbReference type="Pfam" id="PF08149">
    <property type="entry name" value="BING4CT"/>
    <property type="match status" value="1"/>
</dbReference>
<feature type="compositionally biased region" description="Basic and acidic residues" evidence="7">
    <location>
        <begin position="71"/>
        <end position="82"/>
    </location>
</feature>
<dbReference type="InterPro" id="IPR040315">
    <property type="entry name" value="WDR46/Utp7"/>
</dbReference>
<dbReference type="SMART" id="SM01033">
    <property type="entry name" value="BING4CT"/>
    <property type="match status" value="1"/>
</dbReference>
<keyword evidence="2" id="KW-0698">rRNA processing</keyword>
<dbReference type="PROSITE" id="PS50082">
    <property type="entry name" value="WD_REPEATS_2"/>
    <property type="match status" value="1"/>
</dbReference>
<keyword evidence="4" id="KW-0677">Repeat</keyword>
<feature type="domain" description="BING4 C-terminal" evidence="8">
    <location>
        <begin position="396"/>
        <end position="434"/>
    </location>
</feature>
<feature type="repeat" description="WD" evidence="6">
    <location>
        <begin position="317"/>
        <end position="356"/>
    </location>
</feature>
<dbReference type="InterPro" id="IPR036322">
    <property type="entry name" value="WD40_repeat_dom_sf"/>
</dbReference>
<comment type="caution">
    <text evidence="9">The sequence shown here is derived from an EMBL/GenBank/DDBJ whole genome shotgun (WGS) entry which is preliminary data.</text>
</comment>
<dbReference type="PANTHER" id="PTHR14085:SF3">
    <property type="entry name" value="WD REPEAT-CONTAINING PROTEIN 46"/>
    <property type="match status" value="1"/>
</dbReference>
<evidence type="ECO:0000256" key="1">
    <source>
        <dbReference type="ARBA" id="ARBA00004604"/>
    </source>
</evidence>
<protein>
    <recommendedName>
        <fullName evidence="8">BING4 C-terminal domain-containing protein</fullName>
    </recommendedName>
</protein>
<dbReference type="PROSITE" id="PS00678">
    <property type="entry name" value="WD_REPEATS_1"/>
    <property type="match status" value="1"/>
</dbReference>
<dbReference type="GO" id="GO:0006364">
    <property type="term" value="P:rRNA processing"/>
    <property type="evidence" value="ECO:0007669"/>
    <property type="project" value="UniProtKB-KW"/>
</dbReference>
<dbReference type="GO" id="GO:0005730">
    <property type="term" value="C:nucleolus"/>
    <property type="evidence" value="ECO:0007669"/>
    <property type="project" value="UniProtKB-SubCell"/>
</dbReference>
<evidence type="ECO:0000259" key="8">
    <source>
        <dbReference type="SMART" id="SM01033"/>
    </source>
</evidence>
<dbReference type="PANTHER" id="PTHR14085">
    <property type="entry name" value="WD-REPEAT PROTEIN BING4"/>
    <property type="match status" value="1"/>
</dbReference>
<evidence type="ECO:0000256" key="5">
    <source>
        <dbReference type="ARBA" id="ARBA00023242"/>
    </source>
</evidence>
<evidence type="ECO:0000313" key="9">
    <source>
        <dbReference type="EMBL" id="MFH4976063.1"/>
    </source>
</evidence>
<proteinExistence type="predicted"/>
<dbReference type="InterPro" id="IPR012952">
    <property type="entry name" value="BING4_C_dom"/>
</dbReference>
<dbReference type="SMART" id="SM00320">
    <property type="entry name" value="WD40"/>
    <property type="match status" value="3"/>
</dbReference>
<gene>
    <name evidence="9" type="ORF">AB6A40_002772</name>
</gene>
<dbReference type="EMBL" id="JBGFUD010001284">
    <property type="protein sequence ID" value="MFH4976063.1"/>
    <property type="molecule type" value="Genomic_DNA"/>
</dbReference>
<dbReference type="AlphaFoldDB" id="A0ABD6EGJ9"/>
<sequence>MESDGTYSKVKMLSAEVLKPNKGIEENMRTSKVRYQQRTFPKKGLLKQTEWKVRRKKNTPAEVPVSQSSLNKHDTGADGINPEHVKTKFHQTKLASKKKKFTERIEQTARAELLNCEEAGFLEGDDNELTCTIRQQEIRDSVDIATASKSFDLCLDRFGPYRLDYTANGRHLLIGGKRGHIAAFDWMTKKLQCEISVLESIRDVQWLHLETMFAVAQKRWTYIYDANGVELHCLKNLHDVRRLEFLPHHFLLVAGTNTSFLHYLDVSLGKLVQSFPTHQGPLNIMTQNPENAIIHTGHSTGTVQLWSPNIRQPLVTLLAHRCGLTGITVEGNYMATAGLDCHLRIWDVRSYRQLYAYALPFGLSEVSFSQRYAVACAVGNSVQVFNDAHLGTATEPYLAHRCTGIIADLRFVPHEDILGVGHCNGFTSLIVPGTR</sequence>
<dbReference type="FunFam" id="2.130.10.10:FF:000378">
    <property type="entry name" value="U3 small nucleolar RNA-associated protein 7"/>
    <property type="match status" value="1"/>
</dbReference>
<evidence type="ECO:0000256" key="7">
    <source>
        <dbReference type="SAM" id="MobiDB-lite"/>
    </source>
</evidence>
<keyword evidence="5" id="KW-0539">Nucleus</keyword>
<evidence type="ECO:0000256" key="3">
    <source>
        <dbReference type="ARBA" id="ARBA00022574"/>
    </source>
</evidence>